<keyword evidence="5 8" id="KW-0687">Ribonucleoprotein</keyword>
<dbReference type="Gene3D" id="4.10.640.10">
    <property type="entry name" value="Ribosomal protein S18"/>
    <property type="match status" value="1"/>
</dbReference>
<feature type="region of interest" description="Disordered" evidence="9">
    <location>
        <begin position="649"/>
        <end position="682"/>
    </location>
</feature>
<name>A0A261XW77_9FUNG</name>
<gene>
    <name evidence="11" type="ORF">BZG36_04285</name>
</gene>
<evidence type="ECO:0000256" key="3">
    <source>
        <dbReference type="ARBA" id="ARBA00022786"/>
    </source>
</evidence>
<dbReference type="GO" id="GO:0003735">
    <property type="term" value="F:structural constituent of ribosome"/>
    <property type="evidence" value="ECO:0007669"/>
    <property type="project" value="InterPro"/>
</dbReference>
<dbReference type="GO" id="GO:0047372">
    <property type="term" value="F:monoacylglycerol lipase activity"/>
    <property type="evidence" value="ECO:0007669"/>
    <property type="project" value="TreeGrafter"/>
</dbReference>
<dbReference type="InterPro" id="IPR036870">
    <property type="entry name" value="Ribosomal_bS18_sf"/>
</dbReference>
<dbReference type="FunFam" id="3.10.110.10:FF:000061">
    <property type="entry name" value="Ubiquitin-conjugating enzyme E2 8"/>
    <property type="match status" value="1"/>
</dbReference>
<dbReference type="GO" id="GO:0008126">
    <property type="term" value="F:acetylesterase activity"/>
    <property type="evidence" value="ECO:0007669"/>
    <property type="project" value="TreeGrafter"/>
</dbReference>
<dbReference type="PROSITE" id="PS00183">
    <property type="entry name" value="UBC_1"/>
    <property type="match status" value="1"/>
</dbReference>
<dbReference type="GO" id="GO:0005840">
    <property type="term" value="C:ribosome"/>
    <property type="evidence" value="ECO:0007669"/>
    <property type="project" value="UniProtKB-KW"/>
</dbReference>
<keyword evidence="2" id="KW-0808">Transferase</keyword>
<dbReference type="AlphaFoldDB" id="A0A261XW77"/>
<dbReference type="GO" id="GO:0051792">
    <property type="term" value="P:medium-chain fatty acid biosynthetic process"/>
    <property type="evidence" value="ECO:0007669"/>
    <property type="project" value="TreeGrafter"/>
</dbReference>
<dbReference type="GO" id="GO:0051793">
    <property type="term" value="P:medium-chain fatty acid catabolic process"/>
    <property type="evidence" value="ECO:0007669"/>
    <property type="project" value="TreeGrafter"/>
</dbReference>
<dbReference type="EMBL" id="MVBO01000140">
    <property type="protein sequence ID" value="OZJ02612.1"/>
    <property type="molecule type" value="Genomic_DNA"/>
</dbReference>
<dbReference type="OrthoDB" id="269518at2759"/>
<dbReference type="Gene3D" id="3.40.50.1820">
    <property type="entry name" value="alpha/beta hydrolase"/>
    <property type="match status" value="1"/>
</dbReference>
<dbReference type="PRINTS" id="PR00974">
    <property type="entry name" value="RIBOSOMALS18"/>
</dbReference>
<dbReference type="GO" id="GO:0006412">
    <property type="term" value="P:translation"/>
    <property type="evidence" value="ECO:0007669"/>
    <property type="project" value="InterPro"/>
</dbReference>
<dbReference type="GO" id="GO:1990904">
    <property type="term" value="C:ribonucleoprotein complex"/>
    <property type="evidence" value="ECO:0007669"/>
    <property type="project" value="UniProtKB-KW"/>
</dbReference>
<feature type="compositionally biased region" description="Acidic residues" evidence="9">
    <location>
        <begin position="654"/>
        <end position="664"/>
    </location>
</feature>
<dbReference type="InterPro" id="IPR001648">
    <property type="entry name" value="Ribosomal_bS18"/>
</dbReference>
<evidence type="ECO:0000256" key="4">
    <source>
        <dbReference type="ARBA" id="ARBA00022980"/>
    </source>
</evidence>
<dbReference type="SMART" id="SM00212">
    <property type="entry name" value="UBCc"/>
    <property type="match status" value="1"/>
</dbReference>
<dbReference type="NCBIfam" id="TIGR00165">
    <property type="entry name" value="S18"/>
    <property type="match status" value="1"/>
</dbReference>
<dbReference type="Proteomes" id="UP000242875">
    <property type="component" value="Unassembled WGS sequence"/>
</dbReference>
<dbReference type="Pfam" id="PF00179">
    <property type="entry name" value="UQ_con"/>
    <property type="match status" value="1"/>
</dbReference>
<dbReference type="PROSITE" id="PS50127">
    <property type="entry name" value="UBC_2"/>
    <property type="match status" value="1"/>
</dbReference>
<dbReference type="SUPFAM" id="SSF54495">
    <property type="entry name" value="UBC-like"/>
    <property type="match status" value="1"/>
</dbReference>
<feature type="domain" description="UBC core" evidence="10">
    <location>
        <begin position="494"/>
        <end position="647"/>
    </location>
</feature>
<dbReference type="InterPro" id="IPR029058">
    <property type="entry name" value="AB_hydrolase_fold"/>
</dbReference>
<dbReference type="HAMAP" id="MF_00270">
    <property type="entry name" value="Ribosomal_bS18"/>
    <property type="match status" value="1"/>
</dbReference>
<evidence type="ECO:0000256" key="9">
    <source>
        <dbReference type="SAM" id="MobiDB-lite"/>
    </source>
</evidence>
<organism evidence="11 12">
    <name type="scientific">Bifiguratus adelaidae</name>
    <dbReference type="NCBI Taxonomy" id="1938954"/>
    <lineage>
        <taxon>Eukaryota</taxon>
        <taxon>Fungi</taxon>
        <taxon>Fungi incertae sedis</taxon>
        <taxon>Mucoromycota</taxon>
        <taxon>Mucoromycotina</taxon>
        <taxon>Endogonomycetes</taxon>
        <taxon>Endogonales</taxon>
        <taxon>Endogonales incertae sedis</taxon>
        <taxon>Bifiguratus</taxon>
    </lineage>
</organism>
<dbReference type="CDD" id="cd23797">
    <property type="entry name" value="UBCc_UBE2H"/>
    <property type="match status" value="1"/>
</dbReference>
<dbReference type="SUPFAM" id="SSF46911">
    <property type="entry name" value="Ribosomal protein S18"/>
    <property type="match status" value="1"/>
</dbReference>
<dbReference type="PANTHER" id="PTHR10794:SF63">
    <property type="entry name" value="ALPHA_BETA HYDROLASE 1, ISOFORM A"/>
    <property type="match status" value="1"/>
</dbReference>
<sequence length="682" mass="76413">MGLLRSFTARPLVAGIVRLHTARICANIASTQADNIDDKGSLKANPEIRRIIDQLDKVKQKQSASGNTTPRFRKMFKSGETYHPDDLNDTLQEQRMRARRFKKPIPIEDPFETLGLNPLHEYKNHTLLSSFVSDMGKILPRSQTGVSAKNQRKLALAIKRARAMASTALLYHLTRSNALSIYHHRSTVRIKVADGSESMSFVDCVKQKCPSLYGPKAIFRPTWWLFNGHLQTAYASFYNAISKDDPIPYARQILSTVDGGQVSLDWTPAIPSSDSTTPTLVVLHGLTGGSHESYVRSLVARIRQHPSGYQAVVYCGAWTADFKFAIENIAKRWPNMPLVGAGFSLGSNVLVKYLGEEGDRTPLRAGVSVGNPFDFLGASLHVERTWFRRKIYARAMAKACKKLFLKHAKVILQNPAIDYETVMNTKTLRQFDQAVTVPTFGYETVAAFYRDASSARFITKVKIPLLCLSARDDPISPEECLPIDECLYNPHVILATTRIGGHLGWFEETDVMKLLMSDYEVTLVNDNMQEFYVRFHGPAGTPFAGGVWKVHVELPDQYPYKSPSIGFMNRIFHPNIDELSGSVCLDVINQTWSPMFDMINIFEVFLPQLLRYPNATDPLNGEAAALLMREQSSYESKVKEYVARYATKEAADAATDESSEEEEMSSVNYSSGEEDETAGMEL</sequence>
<dbReference type="SUPFAM" id="SSF53474">
    <property type="entry name" value="alpha/beta-Hydrolases"/>
    <property type="match status" value="1"/>
</dbReference>
<evidence type="ECO:0000256" key="7">
    <source>
        <dbReference type="PROSITE-ProRule" id="PRU10133"/>
    </source>
</evidence>
<evidence type="ECO:0000256" key="8">
    <source>
        <dbReference type="RuleBase" id="RU003910"/>
    </source>
</evidence>
<evidence type="ECO:0000256" key="2">
    <source>
        <dbReference type="ARBA" id="ARBA00022679"/>
    </source>
</evidence>
<reference evidence="11 12" key="1">
    <citation type="journal article" date="2017" name="Mycologia">
        <title>Bifiguratus adelaidae, gen. et sp. nov., a new member of Mucoromycotina in endophytic and soil-dwelling habitats.</title>
        <authorList>
            <person name="Torres-Cruz T.J."/>
            <person name="Billingsley Tobias T.L."/>
            <person name="Almatruk M."/>
            <person name="Hesse C."/>
            <person name="Kuske C.R."/>
            <person name="Desiro A."/>
            <person name="Benucci G.M."/>
            <person name="Bonito G."/>
            <person name="Stajich J.E."/>
            <person name="Dunlap C."/>
            <person name="Arnold A.E."/>
            <person name="Porras-Alfaro A."/>
        </authorList>
    </citation>
    <scope>NUCLEOTIDE SEQUENCE [LARGE SCALE GENOMIC DNA]</scope>
    <source>
        <strain evidence="11 12">AZ0501</strain>
    </source>
</reference>
<evidence type="ECO:0000256" key="5">
    <source>
        <dbReference type="ARBA" id="ARBA00023274"/>
    </source>
</evidence>
<dbReference type="InterPro" id="IPR023313">
    <property type="entry name" value="UBQ-conjugating_AS"/>
</dbReference>
<dbReference type="GO" id="GO:0016740">
    <property type="term" value="F:transferase activity"/>
    <property type="evidence" value="ECO:0007669"/>
    <property type="project" value="UniProtKB-KW"/>
</dbReference>
<accession>A0A261XW77</accession>
<keyword evidence="4 8" id="KW-0689">Ribosomal protein</keyword>
<dbReference type="InterPro" id="IPR000608">
    <property type="entry name" value="UBC"/>
</dbReference>
<comment type="similarity">
    <text evidence="8">Belongs to the bacterial ribosomal protein bS18 family.</text>
</comment>
<dbReference type="InterPro" id="IPR016135">
    <property type="entry name" value="UBQ-conjugating_enzyme/RWD"/>
</dbReference>
<feature type="compositionally biased region" description="Acidic residues" evidence="9">
    <location>
        <begin position="672"/>
        <end position="682"/>
    </location>
</feature>
<evidence type="ECO:0000313" key="11">
    <source>
        <dbReference type="EMBL" id="OZJ02612.1"/>
    </source>
</evidence>
<dbReference type="PANTHER" id="PTHR10794">
    <property type="entry name" value="ABHYDROLASE DOMAIN-CONTAINING PROTEIN"/>
    <property type="match status" value="1"/>
</dbReference>
<proteinExistence type="inferred from homology"/>
<evidence type="ECO:0000256" key="6">
    <source>
        <dbReference type="ARBA" id="ARBA00035264"/>
    </source>
</evidence>
<evidence type="ECO:0000313" key="12">
    <source>
        <dbReference type="Proteomes" id="UP000242875"/>
    </source>
</evidence>
<protein>
    <recommendedName>
        <fullName evidence="6">Small ribosomal subunit protein bS18m</fullName>
    </recommendedName>
</protein>
<comment type="similarity">
    <text evidence="1">Belongs to the AB hydrolase superfamily. AB hydrolase 4 family.</text>
</comment>
<dbReference type="InterPro" id="IPR050960">
    <property type="entry name" value="AB_hydrolase_4_sf"/>
</dbReference>
<dbReference type="Pfam" id="PF01084">
    <property type="entry name" value="Ribosomal_S18"/>
    <property type="match status" value="1"/>
</dbReference>
<comment type="caution">
    <text evidence="11">The sequence shown here is derived from an EMBL/GenBank/DDBJ whole genome shotgun (WGS) entry which is preliminary data.</text>
</comment>
<keyword evidence="12" id="KW-1185">Reference proteome</keyword>
<keyword evidence="3" id="KW-0833">Ubl conjugation pathway</keyword>
<evidence type="ECO:0000259" key="10">
    <source>
        <dbReference type="PROSITE" id="PS50127"/>
    </source>
</evidence>
<evidence type="ECO:0000256" key="1">
    <source>
        <dbReference type="ARBA" id="ARBA00010884"/>
    </source>
</evidence>
<feature type="active site" description="Glycyl thioester intermediate" evidence="7">
    <location>
        <position position="584"/>
    </location>
</feature>
<dbReference type="Gene3D" id="3.10.110.10">
    <property type="entry name" value="Ubiquitin Conjugating Enzyme"/>
    <property type="match status" value="1"/>
</dbReference>